<dbReference type="Pfam" id="PF00512">
    <property type="entry name" value="HisKA"/>
    <property type="match status" value="1"/>
</dbReference>
<keyword evidence="7" id="KW-0547">Nucleotide-binding</keyword>
<evidence type="ECO:0000256" key="5">
    <source>
        <dbReference type="ARBA" id="ARBA00022617"/>
    </source>
</evidence>
<dbReference type="Gene3D" id="1.10.287.130">
    <property type="match status" value="1"/>
</dbReference>
<comment type="caution">
    <text evidence="18">The sequence shown here is derived from an EMBL/GenBank/DDBJ whole genome shotgun (WGS) entry which is preliminary data.</text>
</comment>
<sequence>MPETDSQGLHGRFPQAIVSRQFEGMAGYILALFVVGVSLIVRLMLAGALGNTVPFILFVPSILVSAILGGRGPGVLALGFSLVACLIWLQPDGAVWLQLTTFVVVGTIIVWMGEMLHRARRILDRSRDQLSEREAHLRSILDTVPDATIVIDEQARITSFSSAAVRQFGYTEEEVLGRNVKMLLPEPYQHEHDDYVKRYLTTGEKRISGIDRVVVGLRKDGSTFPMKLAVGEFVSPVGRHFTGFIRDLTEREQTEARLNEVQNQLARLARLNELGEMAAVLAHELNQPLAAISNYAHGAVQYLNGLDKETSDYLRDALEETAQQALRAGEIIQRLRAFVTRGDTERSAVNVQKLVEEASALALVGSRELGVHTTFELKTNAIEVLADKIQIQQVLINLIRNAVESMREVRRRELLIRTCLSDEKHIMIEVMDTGTGIPDEIASRLFQPFVTSKPNGMGIGLSISKRILDAHGGSIEMEKNGEFGTVFRFVLPILRQDSTHAVK</sequence>
<evidence type="ECO:0000256" key="8">
    <source>
        <dbReference type="ARBA" id="ARBA00022777"/>
    </source>
</evidence>
<evidence type="ECO:0000259" key="15">
    <source>
        <dbReference type="PROSITE" id="PS50109"/>
    </source>
</evidence>
<dbReference type="GO" id="GO:0006355">
    <property type="term" value="P:regulation of DNA-templated transcription"/>
    <property type="evidence" value="ECO:0007669"/>
    <property type="project" value="InterPro"/>
</dbReference>
<dbReference type="InterPro" id="IPR036097">
    <property type="entry name" value="HisK_dim/P_sf"/>
</dbReference>
<evidence type="ECO:0000256" key="6">
    <source>
        <dbReference type="ARBA" id="ARBA00022679"/>
    </source>
</evidence>
<evidence type="ECO:0000256" key="14">
    <source>
        <dbReference type="SAM" id="Phobius"/>
    </source>
</evidence>
<feature type="domain" description="PAS" evidence="16">
    <location>
        <begin position="133"/>
        <end position="203"/>
    </location>
</feature>
<dbReference type="PANTHER" id="PTHR43065:SF10">
    <property type="entry name" value="PEROXIDE STRESS-ACTIVATED HISTIDINE KINASE MAK3"/>
    <property type="match status" value="1"/>
</dbReference>
<evidence type="ECO:0000256" key="9">
    <source>
        <dbReference type="ARBA" id="ARBA00022840"/>
    </source>
</evidence>
<dbReference type="AlphaFoldDB" id="A0A6I0DT98"/>
<dbReference type="InterPro" id="IPR003594">
    <property type="entry name" value="HATPase_dom"/>
</dbReference>
<keyword evidence="6" id="KW-0808">Transferase</keyword>
<feature type="transmembrane region" description="Helical" evidence="14">
    <location>
        <begin position="25"/>
        <end position="45"/>
    </location>
</feature>
<accession>A0A6I0DT98</accession>
<dbReference type="InterPro" id="IPR000700">
    <property type="entry name" value="PAS-assoc_C"/>
</dbReference>
<dbReference type="PROSITE" id="PS50113">
    <property type="entry name" value="PAC"/>
    <property type="match status" value="1"/>
</dbReference>
<dbReference type="RefSeq" id="WP_151576732.1">
    <property type="nucleotide sequence ID" value="NZ_WBWX01000004.1"/>
</dbReference>
<dbReference type="GO" id="GO:0000155">
    <property type="term" value="F:phosphorelay sensor kinase activity"/>
    <property type="evidence" value="ECO:0007669"/>
    <property type="project" value="InterPro"/>
</dbReference>
<evidence type="ECO:0000256" key="10">
    <source>
        <dbReference type="ARBA" id="ARBA00023004"/>
    </source>
</evidence>
<dbReference type="PRINTS" id="PR00344">
    <property type="entry name" value="BCTRLSENSOR"/>
</dbReference>
<comment type="catalytic activity">
    <reaction evidence="1">
        <text>ATP + protein L-histidine = ADP + protein N-phospho-L-histidine.</text>
        <dbReference type="EC" id="2.7.13.3"/>
    </reaction>
</comment>
<keyword evidence="10" id="KW-0408">Iron</keyword>
<evidence type="ECO:0000256" key="4">
    <source>
        <dbReference type="ARBA" id="ARBA00022553"/>
    </source>
</evidence>
<dbReference type="SUPFAM" id="SSF55874">
    <property type="entry name" value="ATPase domain of HSP90 chaperone/DNA topoisomerase II/histidine kinase"/>
    <property type="match status" value="1"/>
</dbReference>
<name>A0A6I0DT98_BRUAN</name>
<dbReference type="SUPFAM" id="SSF47384">
    <property type="entry name" value="Homodimeric domain of signal transducing histidine kinase"/>
    <property type="match status" value="1"/>
</dbReference>
<protein>
    <recommendedName>
        <fullName evidence="13">Sensor protein FixL</fullName>
        <ecNumber evidence="3">2.7.13.3</ecNumber>
    </recommendedName>
</protein>
<dbReference type="NCBIfam" id="TIGR00229">
    <property type="entry name" value="sensory_box"/>
    <property type="match status" value="1"/>
</dbReference>
<keyword evidence="5" id="KW-0479">Metal-binding</keyword>
<proteinExistence type="predicted"/>
<evidence type="ECO:0000256" key="13">
    <source>
        <dbReference type="ARBA" id="ARBA00070616"/>
    </source>
</evidence>
<dbReference type="EMBL" id="WBWX01000004">
    <property type="protein sequence ID" value="KAB2797280.1"/>
    <property type="molecule type" value="Genomic_DNA"/>
</dbReference>
<dbReference type="PANTHER" id="PTHR43065">
    <property type="entry name" value="SENSOR HISTIDINE KINASE"/>
    <property type="match status" value="1"/>
</dbReference>
<dbReference type="FunFam" id="3.30.450.20:FF:000060">
    <property type="entry name" value="Sensor protein FixL"/>
    <property type="match status" value="1"/>
</dbReference>
<dbReference type="InterPro" id="IPR005467">
    <property type="entry name" value="His_kinase_dom"/>
</dbReference>
<keyword evidence="9" id="KW-0067">ATP-binding</keyword>
<comment type="function">
    <text evidence="12">Putative oxygen sensor; modulates the activity of FixJ, a transcriptional activator of nitrogen fixation fixK gene. FixL probably acts as a kinase that phosphorylates FixJ.</text>
</comment>
<evidence type="ECO:0000313" key="19">
    <source>
        <dbReference type="Proteomes" id="UP000441102"/>
    </source>
</evidence>
<dbReference type="InterPro" id="IPR004358">
    <property type="entry name" value="Sig_transdc_His_kin-like_C"/>
</dbReference>
<dbReference type="CDD" id="cd00130">
    <property type="entry name" value="PAS"/>
    <property type="match status" value="1"/>
</dbReference>
<keyword evidence="11" id="KW-0902">Two-component regulatory system</keyword>
<dbReference type="SUPFAM" id="SSF55785">
    <property type="entry name" value="PYP-like sensor domain (PAS domain)"/>
    <property type="match status" value="1"/>
</dbReference>
<dbReference type="SMART" id="SM00091">
    <property type="entry name" value="PAS"/>
    <property type="match status" value="1"/>
</dbReference>
<dbReference type="EC" id="2.7.13.3" evidence="3"/>
<keyword evidence="8" id="KW-0418">Kinase</keyword>
<dbReference type="SMART" id="SM00387">
    <property type="entry name" value="HATPase_c"/>
    <property type="match status" value="1"/>
</dbReference>
<comment type="cofactor">
    <cofactor evidence="2">
        <name>heme</name>
        <dbReference type="ChEBI" id="CHEBI:30413"/>
    </cofactor>
</comment>
<keyword evidence="5" id="KW-0349">Heme</keyword>
<dbReference type="InterPro" id="IPR036890">
    <property type="entry name" value="HATPase_C_sf"/>
</dbReference>
<dbReference type="CDD" id="cd00082">
    <property type="entry name" value="HisKA"/>
    <property type="match status" value="1"/>
</dbReference>
<reference evidence="18 19" key="1">
    <citation type="submission" date="2019-09" db="EMBL/GenBank/DDBJ databases">
        <title>Taxonomic organization of the family Brucellaceae based on a phylogenomic approach.</title>
        <authorList>
            <person name="Leclercq S."/>
            <person name="Cloeckaert A."/>
            <person name="Zygmunt M.S."/>
        </authorList>
    </citation>
    <scope>NUCLEOTIDE SEQUENCE [LARGE SCALE GENOMIC DNA]</scope>
    <source>
        <strain evidence="18 19">CCUG 34461</strain>
    </source>
</reference>
<dbReference type="PROSITE" id="PS50109">
    <property type="entry name" value="HIS_KIN"/>
    <property type="match status" value="1"/>
</dbReference>
<feature type="transmembrane region" description="Helical" evidence="14">
    <location>
        <begin position="57"/>
        <end position="89"/>
    </location>
</feature>
<feature type="transmembrane region" description="Helical" evidence="14">
    <location>
        <begin position="95"/>
        <end position="113"/>
    </location>
</feature>
<dbReference type="InterPro" id="IPR013767">
    <property type="entry name" value="PAS_fold"/>
</dbReference>
<dbReference type="PROSITE" id="PS50112">
    <property type="entry name" value="PAS"/>
    <property type="match status" value="1"/>
</dbReference>
<dbReference type="Gene3D" id="3.30.565.10">
    <property type="entry name" value="Histidine kinase-like ATPase, C-terminal domain"/>
    <property type="match status" value="1"/>
</dbReference>
<keyword evidence="14" id="KW-0812">Transmembrane</keyword>
<dbReference type="SMART" id="SM00388">
    <property type="entry name" value="HisKA"/>
    <property type="match status" value="1"/>
</dbReference>
<dbReference type="InterPro" id="IPR003661">
    <property type="entry name" value="HisK_dim/P_dom"/>
</dbReference>
<feature type="domain" description="Histidine kinase" evidence="15">
    <location>
        <begin position="280"/>
        <end position="495"/>
    </location>
</feature>
<evidence type="ECO:0000256" key="3">
    <source>
        <dbReference type="ARBA" id="ARBA00012438"/>
    </source>
</evidence>
<evidence type="ECO:0000256" key="2">
    <source>
        <dbReference type="ARBA" id="ARBA00001971"/>
    </source>
</evidence>
<dbReference type="Pfam" id="PF02518">
    <property type="entry name" value="HATPase_c"/>
    <property type="match status" value="1"/>
</dbReference>
<keyword evidence="14" id="KW-0472">Membrane</keyword>
<feature type="domain" description="PAC" evidence="17">
    <location>
        <begin position="208"/>
        <end position="260"/>
    </location>
</feature>
<dbReference type="InterPro" id="IPR000014">
    <property type="entry name" value="PAS"/>
</dbReference>
<evidence type="ECO:0000256" key="12">
    <source>
        <dbReference type="ARBA" id="ARBA00059827"/>
    </source>
</evidence>
<dbReference type="Proteomes" id="UP000441102">
    <property type="component" value="Unassembled WGS sequence"/>
</dbReference>
<evidence type="ECO:0000256" key="1">
    <source>
        <dbReference type="ARBA" id="ARBA00000085"/>
    </source>
</evidence>
<dbReference type="Gene3D" id="3.30.450.20">
    <property type="entry name" value="PAS domain"/>
    <property type="match status" value="1"/>
</dbReference>
<keyword evidence="14" id="KW-1133">Transmembrane helix</keyword>
<dbReference type="InterPro" id="IPR035965">
    <property type="entry name" value="PAS-like_dom_sf"/>
</dbReference>
<evidence type="ECO:0000259" key="16">
    <source>
        <dbReference type="PROSITE" id="PS50112"/>
    </source>
</evidence>
<evidence type="ECO:0000259" key="17">
    <source>
        <dbReference type="PROSITE" id="PS50113"/>
    </source>
</evidence>
<dbReference type="GO" id="GO:0005524">
    <property type="term" value="F:ATP binding"/>
    <property type="evidence" value="ECO:0007669"/>
    <property type="project" value="UniProtKB-KW"/>
</dbReference>
<keyword evidence="4" id="KW-0597">Phosphoprotein</keyword>
<evidence type="ECO:0000313" key="18">
    <source>
        <dbReference type="EMBL" id="KAB2797280.1"/>
    </source>
</evidence>
<gene>
    <name evidence="18" type="ORF">F9L06_13145</name>
</gene>
<dbReference type="Pfam" id="PF00989">
    <property type="entry name" value="PAS"/>
    <property type="match status" value="1"/>
</dbReference>
<evidence type="ECO:0000256" key="7">
    <source>
        <dbReference type="ARBA" id="ARBA00022741"/>
    </source>
</evidence>
<evidence type="ECO:0000256" key="11">
    <source>
        <dbReference type="ARBA" id="ARBA00023012"/>
    </source>
</evidence>
<organism evidence="18 19">
    <name type="scientific">Brucella anthropi</name>
    <name type="common">Ochrobactrum anthropi</name>
    <dbReference type="NCBI Taxonomy" id="529"/>
    <lineage>
        <taxon>Bacteria</taxon>
        <taxon>Pseudomonadati</taxon>
        <taxon>Pseudomonadota</taxon>
        <taxon>Alphaproteobacteria</taxon>
        <taxon>Hyphomicrobiales</taxon>
        <taxon>Brucellaceae</taxon>
        <taxon>Brucella/Ochrobactrum group</taxon>
        <taxon>Brucella</taxon>
    </lineage>
</organism>